<evidence type="ECO:0000313" key="2">
    <source>
        <dbReference type="Proteomes" id="UP001057402"/>
    </source>
</evidence>
<sequence length="88" mass="9271">MLVALALRLDGLIISNTMVSRPETVSSNPVAEVTGGLSGKPLFNLSTKMFREMYILTGGKIPLIGCGGISSGEEAYEKIRSGATLVQL</sequence>
<name>A0ACB9QM12_9MYRT</name>
<dbReference type="Proteomes" id="UP001057402">
    <property type="component" value="Chromosome 6"/>
</dbReference>
<organism evidence="1 2">
    <name type="scientific">Melastoma candidum</name>
    <dbReference type="NCBI Taxonomy" id="119954"/>
    <lineage>
        <taxon>Eukaryota</taxon>
        <taxon>Viridiplantae</taxon>
        <taxon>Streptophyta</taxon>
        <taxon>Embryophyta</taxon>
        <taxon>Tracheophyta</taxon>
        <taxon>Spermatophyta</taxon>
        <taxon>Magnoliopsida</taxon>
        <taxon>eudicotyledons</taxon>
        <taxon>Gunneridae</taxon>
        <taxon>Pentapetalae</taxon>
        <taxon>rosids</taxon>
        <taxon>malvids</taxon>
        <taxon>Myrtales</taxon>
        <taxon>Melastomataceae</taxon>
        <taxon>Melastomatoideae</taxon>
        <taxon>Melastomateae</taxon>
        <taxon>Melastoma</taxon>
    </lineage>
</organism>
<evidence type="ECO:0000313" key="1">
    <source>
        <dbReference type="EMBL" id="KAI4367500.1"/>
    </source>
</evidence>
<keyword evidence="2" id="KW-1185">Reference proteome</keyword>
<accession>A0ACB9QM12</accession>
<protein>
    <submittedName>
        <fullName evidence="1">Uncharacterized protein</fullName>
    </submittedName>
</protein>
<proteinExistence type="predicted"/>
<comment type="caution">
    <text evidence="1">The sequence shown here is derived from an EMBL/GenBank/DDBJ whole genome shotgun (WGS) entry which is preliminary data.</text>
</comment>
<reference evidence="2" key="1">
    <citation type="journal article" date="2023" name="Front. Plant Sci.">
        <title>Chromosomal-level genome assembly of Melastoma candidum provides insights into trichome evolution.</title>
        <authorList>
            <person name="Zhong Y."/>
            <person name="Wu W."/>
            <person name="Sun C."/>
            <person name="Zou P."/>
            <person name="Liu Y."/>
            <person name="Dai S."/>
            <person name="Zhou R."/>
        </authorList>
    </citation>
    <scope>NUCLEOTIDE SEQUENCE [LARGE SCALE GENOMIC DNA]</scope>
</reference>
<gene>
    <name evidence="1" type="ORF">MLD38_023233</name>
</gene>
<dbReference type="EMBL" id="CM042885">
    <property type="protein sequence ID" value="KAI4367500.1"/>
    <property type="molecule type" value="Genomic_DNA"/>
</dbReference>